<accession>S9RHX4</accession>
<dbReference type="AlphaFoldDB" id="S9RHX4"/>
<feature type="signal peptide" evidence="1">
    <location>
        <begin position="1"/>
        <end position="21"/>
    </location>
</feature>
<sequence length="88" mass="9191">MNIVRPVVFAASLALAGPALAFGGASFTYMPSLTYPTQEGVVSKDATSQVSPSSTTCNALERDADVQPDACGTLTNAELVKRKLARDE</sequence>
<dbReference type="HOGENOM" id="CLU_2465332_0_0_5"/>
<evidence type="ECO:0000256" key="1">
    <source>
        <dbReference type="SAM" id="SignalP"/>
    </source>
</evidence>
<protein>
    <submittedName>
        <fullName evidence="2">Uncharacterized protein</fullName>
    </submittedName>
</protein>
<gene>
    <name evidence="2" type="ORF">thalar_03415</name>
</gene>
<dbReference type="Proteomes" id="UP000015351">
    <property type="component" value="Unassembled WGS sequence"/>
</dbReference>
<proteinExistence type="predicted"/>
<keyword evidence="3" id="KW-1185">Reference proteome</keyword>
<feature type="chain" id="PRO_5004568684" evidence="1">
    <location>
        <begin position="22"/>
        <end position="88"/>
    </location>
</feature>
<dbReference type="EMBL" id="AONI01000015">
    <property type="protein sequence ID" value="EPX77690.1"/>
    <property type="molecule type" value="Genomic_DNA"/>
</dbReference>
<dbReference type="OrthoDB" id="7868176at2"/>
<evidence type="ECO:0000313" key="2">
    <source>
        <dbReference type="EMBL" id="EPX77690.1"/>
    </source>
</evidence>
<name>S9RHX4_9RHOB</name>
<keyword evidence="1" id="KW-0732">Signal</keyword>
<reference evidence="3" key="1">
    <citation type="journal article" date="2013" name="Stand. Genomic Sci.">
        <title>Genome sequence of the Litoreibacter arenae type strain (DSM 19593(T)), a member of the Roseobacter clade isolated from sea sand.</title>
        <authorList>
            <person name="Riedel T."/>
            <person name="Fiebig A."/>
            <person name="Petersen J."/>
            <person name="Gronow S."/>
            <person name="Kyrpides N.C."/>
            <person name="Goker M."/>
            <person name="Klenk H.P."/>
        </authorList>
    </citation>
    <scope>NUCLEOTIDE SEQUENCE [LARGE SCALE GENOMIC DNA]</scope>
    <source>
        <strain evidence="3">DSM 19593</strain>
    </source>
</reference>
<organism evidence="2 3">
    <name type="scientific">Litoreibacter arenae DSM 19593</name>
    <dbReference type="NCBI Taxonomy" id="1123360"/>
    <lineage>
        <taxon>Bacteria</taxon>
        <taxon>Pseudomonadati</taxon>
        <taxon>Pseudomonadota</taxon>
        <taxon>Alphaproteobacteria</taxon>
        <taxon>Rhodobacterales</taxon>
        <taxon>Roseobacteraceae</taxon>
        <taxon>Litoreibacter</taxon>
    </lineage>
</organism>
<comment type="caution">
    <text evidence="2">The sequence shown here is derived from an EMBL/GenBank/DDBJ whole genome shotgun (WGS) entry which is preliminary data.</text>
</comment>
<dbReference type="RefSeq" id="WP_021102761.1">
    <property type="nucleotide sequence ID" value="NZ_KE557314.1"/>
</dbReference>
<evidence type="ECO:0000313" key="3">
    <source>
        <dbReference type="Proteomes" id="UP000015351"/>
    </source>
</evidence>
<dbReference type="STRING" id="1123360.thalar_03415"/>